<dbReference type="OrthoDB" id="9816072at2"/>
<dbReference type="GO" id="GO:0003676">
    <property type="term" value="F:nucleic acid binding"/>
    <property type="evidence" value="ECO:0007669"/>
    <property type="project" value="InterPro"/>
</dbReference>
<dbReference type="GO" id="GO:0008170">
    <property type="term" value="F:N-methyltransferase activity"/>
    <property type="evidence" value="ECO:0007669"/>
    <property type="project" value="UniProtKB-ARBA"/>
</dbReference>
<dbReference type="Gene3D" id="3.40.50.150">
    <property type="entry name" value="Vaccinia Virus protein VP39"/>
    <property type="match status" value="2"/>
</dbReference>
<evidence type="ECO:0000313" key="8">
    <source>
        <dbReference type="Proteomes" id="UP000282002"/>
    </source>
</evidence>
<dbReference type="GO" id="GO:0008757">
    <property type="term" value="F:S-adenosylmethionine-dependent methyltransferase activity"/>
    <property type="evidence" value="ECO:0007669"/>
    <property type="project" value="InterPro"/>
</dbReference>
<sequence length="327" mass="34379">MRSARLTLALDTGALTLPAEGRIAVYRPRVGDDLGALPQDRVTVVTGFKPDHDHFAKGYSVTAAAPYAAALVCLPRAREAARALIAQAAAEVVPGGLVVVDGQKTDGIDTALKDLRSRVELSESLSKAHGKLASFAAGPDLSDWAAVPRQIEGGFQTLPGVFSADGPDRGSVLLAAALPAKFGGKVADLGAGWGYLAQAILAHPGVKRLDLVEAEADALACARVNVIDDRARFHWADATTFRPETLLDAVVMNPPFHHGRDADPALGAAFIQAARRMLAPNGGLWLVANRHLPYDAALAAAFLEHREVAGDGAFRVIHATKPIRAKP</sequence>
<evidence type="ECO:0000313" key="7">
    <source>
        <dbReference type="EMBL" id="AZL58897.1"/>
    </source>
</evidence>
<evidence type="ECO:0000256" key="4">
    <source>
        <dbReference type="ARBA" id="ARBA00022679"/>
    </source>
</evidence>
<dbReference type="GO" id="GO:0006364">
    <property type="term" value="P:rRNA processing"/>
    <property type="evidence" value="ECO:0007669"/>
    <property type="project" value="UniProtKB-KW"/>
</dbReference>
<reference evidence="7 8" key="1">
    <citation type="submission" date="2018-12" db="EMBL/GenBank/DDBJ databases">
        <title>Complete genome sequencing of Tabrizicola sp. K13M18.</title>
        <authorList>
            <person name="Bae J.-W."/>
        </authorList>
    </citation>
    <scope>NUCLEOTIDE SEQUENCE [LARGE SCALE GENOMIC DNA]</scope>
    <source>
        <strain evidence="7 8">K13M18</strain>
    </source>
</reference>
<keyword evidence="3 7" id="KW-0489">Methyltransferase</keyword>
<feature type="domain" description="Methyltransferase small" evidence="6">
    <location>
        <begin position="155"/>
        <end position="317"/>
    </location>
</feature>
<keyword evidence="1" id="KW-0963">Cytoplasm</keyword>
<evidence type="ECO:0000256" key="3">
    <source>
        <dbReference type="ARBA" id="ARBA00022603"/>
    </source>
</evidence>
<evidence type="ECO:0000256" key="1">
    <source>
        <dbReference type="ARBA" id="ARBA00022490"/>
    </source>
</evidence>
<keyword evidence="4 7" id="KW-0808">Transferase</keyword>
<gene>
    <name evidence="7" type="ORF">EI545_08605</name>
</gene>
<keyword evidence="8" id="KW-1185">Reference proteome</keyword>
<evidence type="ECO:0000259" key="6">
    <source>
        <dbReference type="Pfam" id="PF05175"/>
    </source>
</evidence>
<dbReference type="Proteomes" id="UP000282002">
    <property type="component" value="Chromosome"/>
</dbReference>
<dbReference type="Pfam" id="PF05175">
    <property type="entry name" value="MTS"/>
    <property type="match status" value="1"/>
</dbReference>
<dbReference type="InterPro" id="IPR046977">
    <property type="entry name" value="RsmC/RlmG"/>
</dbReference>
<dbReference type="SUPFAM" id="SSF53335">
    <property type="entry name" value="S-adenosyl-L-methionine-dependent methyltransferases"/>
    <property type="match status" value="1"/>
</dbReference>
<keyword evidence="2" id="KW-0698">rRNA processing</keyword>
<dbReference type="InterPro" id="IPR002052">
    <property type="entry name" value="DNA_methylase_N6_adenine_CS"/>
</dbReference>
<dbReference type="InterPro" id="IPR007848">
    <property type="entry name" value="Small_mtfrase_dom"/>
</dbReference>
<organism evidence="7 8">
    <name type="scientific">Tabrizicola piscis</name>
    <dbReference type="NCBI Taxonomy" id="2494374"/>
    <lineage>
        <taxon>Bacteria</taxon>
        <taxon>Pseudomonadati</taxon>
        <taxon>Pseudomonadota</taxon>
        <taxon>Alphaproteobacteria</taxon>
        <taxon>Rhodobacterales</taxon>
        <taxon>Paracoccaceae</taxon>
        <taxon>Tabrizicola</taxon>
    </lineage>
</organism>
<dbReference type="InterPro" id="IPR029063">
    <property type="entry name" value="SAM-dependent_MTases_sf"/>
</dbReference>
<dbReference type="AlphaFoldDB" id="A0A3S8U5M5"/>
<dbReference type="PROSITE" id="PS00092">
    <property type="entry name" value="N6_MTASE"/>
    <property type="match status" value="1"/>
</dbReference>
<dbReference type="PANTHER" id="PTHR47816:SF4">
    <property type="entry name" value="RIBOSOMAL RNA SMALL SUBUNIT METHYLTRANSFERASE C"/>
    <property type="match status" value="1"/>
</dbReference>
<protein>
    <submittedName>
        <fullName evidence="7">Class I SAM-dependent methyltransferase</fullName>
    </submittedName>
</protein>
<keyword evidence="5" id="KW-0949">S-adenosyl-L-methionine</keyword>
<dbReference type="RefSeq" id="WP_125325095.1">
    <property type="nucleotide sequence ID" value="NZ_CP034328.1"/>
</dbReference>
<dbReference type="CDD" id="cd02440">
    <property type="entry name" value="AdoMet_MTases"/>
    <property type="match status" value="1"/>
</dbReference>
<dbReference type="PANTHER" id="PTHR47816">
    <property type="entry name" value="RIBOSOMAL RNA SMALL SUBUNIT METHYLTRANSFERASE C"/>
    <property type="match status" value="1"/>
</dbReference>
<dbReference type="KEGG" id="taw:EI545_08605"/>
<accession>A0A3S8U5M5</accession>
<evidence type="ECO:0000256" key="2">
    <source>
        <dbReference type="ARBA" id="ARBA00022552"/>
    </source>
</evidence>
<proteinExistence type="predicted"/>
<name>A0A3S8U5M5_9RHOB</name>
<evidence type="ECO:0000256" key="5">
    <source>
        <dbReference type="ARBA" id="ARBA00022691"/>
    </source>
</evidence>
<dbReference type="GO" id="GO:0032259">
    <property type="term" value="P:methylation"/>
    <property type="evidence" value="ECO:0007669"/>
    <property type="project" value="UniProtKB-KW"/>
</dbReference>
<dbReference type="EMBL" id="CP034328">
    <property type="protein sequence ID" value="AZL58897.1"/>
    <property type="molecule type" value="Genomic_DNA"/>
</dbReference>